<dbReference type="InterPro" id="IPR051391">
    <property type="entry name" value="Protease_inhibitor_I20"/>
</dbReference>
<evidence type="ECO:0000256" key="2">
    <source>
        <dbReference type="ARBA" id="ARBA00022900"/>
    </source>
</evidence>
<dbReference type="Proteomes" id="UP000001514">
    <property type="component" value="Unassembled WGS sequence"/>
</dbReference>
<dbReference type="GO" id="GO:0004867">
    <property type="term" value="F:serine-type endopeptidase inhibitor activity"/>
    <property type="evidence" value="ECO:0007669"/>
    <property type="project" value="UniProtKB-KW"/>
</dbReference>
<dbReference type="InterPro" id="IPR003465">
    <property type="entry name" value="Prot_inh_I20"/>
</dbReference>
<dbReference type="EMBL" id="GL377593">
    <property type="protein sequence ID" value="EFJ23167.1"/>
    <property type="molecule type" value="Genomic_DNA"/>
</dbReference>
<dbReference type="KEGG" id="smo:SELMODRAFT_442894"/>
<dbReference type="SUPFAM" id="SSF100897">
    <property type="entry name" value="Plant proteinase inhibitors"/>
    <property type="match status" value="1"/>
</dbReference>
<gene>
    <name evidence="4" type="ORF">SELMODRAFT_442894</name>
</gene>
<feature type="signal peptide" evidence="3">
    <location>
        <begin position="1"/>
        <end position="20"/>
    </location>
</feature>
<dbReference type="Pfam" id="PF02428">
    <property type="entry name" value="Prot_inhib_II"/>
    <property type="match status" value="1"/>
</dbReference>
<organism evidence="5">
    <name type="scientific">Selaginella moellendorffii</name>
    <name type="common">Spikemoss</name>
    <dbReference type="NCBI Taxonomy" id="88036"/>
    <lineage>
        <taxon>Eukaryota</taxon>
        <taxon>Viridiplantae</taxon>
        <taxon>Streptophyta</taxon>
        <taxon>Embryophyta</taxon>
        <taxon>Tracheophyta</taxon>
        <taxon>Lycopodiopsida</taxon>
        <taxon>Selaginellales</taxon>
        <taxon>Selaginellaceae</taxon>
        <taxon>Selaginella</taxon>
    </lineage>
</organism>
<evidence type="ECO:0000256" key="1">
    <source>
        <dbReference type="ARBA" id="ARBA00007766"/>
    </source>
</evidence>
<accession>D8RWY6</accession>
<dbReference type="InParanoid" id="D8RWY6"/>
<evidence type="ECO:0000313" key="5">
    <source>
        <dbReference type="Proteomes" id="UP000001514"/>
    </source>
</evidence>
<dbReference type="PANTHER" id="PTHR33832:SF15">
    <property type="entry name" value="SERINE-TYPE ENDOPEPTIDASE INHIBITOR"/>
    <property type="match status" value="1"/>
</dbReference>
<evidence type="ECO:0000313" key="4">
    <source>
        <dbReference type="EMBL" id="EFJ23167.1"/>
    </source>
</evidence>
<sequence length="123" mass="12990">MMKGLGCFVLLLALSPCILAAVCPQYCIASADYVICESPSPAKKMKLAVSCAVVLLLVSYQCELVPACPQYCLSDADYVICNSPVPAKYPVSCGNCCFARSAVGSSKDCSIHFTDGRLQACGF</sequence>
<evidence type="ECO:0000256" key="3">
    <source>
        <dbReference type="SAM" id="SignalP"/>
    </source>
</evidence>
<dbReference type="HOGENOM" id="CLU_2019204_0_0_1"/>
<keyword evidence="2" id="KW-0722">Serine protease inhibitor</keyword>
<protein>
    <submittedName>
        <fullName evidence="4">Uncharacterized protein</fullName>
    </submittedName>
</protein>
<keyword evidence="5" id="KW-1185">Reference proteome</keyword>
<dbReference type="PANTHER" id="PTHR33832">
    <property type="entry name" value="SERINE-TYPE ENDOPEPTIDASE INHIBITOR"/>
    <property type="match status" value="1"/>
</dbReference>
<dbReference type="AlphaFoldDB" id="D8RWY6"/>
<keyword evidence="2" id="KW-0646">Protease inhibitor</keyword>
<comment type="similarity">
    <text evidence="1">Belongs to the protease inhibitor I20 (potato type II proteinase inhibitor) family.</text>
</comment>
<keyword evidence="3" id="KW-0732">Signal</keyword>
<proteinExistence type="inferred from homology"/>
<name>D8RWY6_SELML</name>
<feature type="chain" id="PRO_5003122193" evidence="3">
    <location>
        <begin position="21"/>
        <end position="123"/>
    </location>
</feature>
<reference evidence="4 5" key="1">
    <citation type="journal article" date="2011" name="Science">
        <title>The Selaginella genome identifies genetic changes associated with the evolution of vascular plants.</title>
        <authorList>
            <person name="Banks J.A."/>
            <person name="Nishiyama T."/>
            <person name="Hasebe M."/>
            <person name="Bowman J.L."/>
            <person name="Gribskov M."/>
            <person name="dePamphilis C."/>
            <person name="Albert V.A."/>
            <person name="Aono N."/>
            <person name="Aoyama T."/>
            <person name="Ambrose B.A."/>
            <person name="Ashton N.W."/>
            <person name="Axtell M.J."/>
            <person name="Barker E."/>
            <person name="Barker M.S."/>
            <person name="Bennetzen J.L."/>
            <person name="Bonawitz N.D."/>
            <person name="Chapple C."/>
            <person name="Cheng C."/>
            <person name="Correa L.G."/>
            <person name="Dacre M."/>
            <person name="DeBarry J."/>
            <person name="Dreyer I."/>
            <person name="Elias M."/>
            <person name="Engstrom E.M."/>
            <person name="Estelle M."/>
            <person name="Feng L."/>
            <person name="Finet C."/>
            <person name="Floyd S.K."/>
            <person name="Frommer W.B."/>
            <person name="Fujita T."/>
            <person name="Gramzow L."/>
            <person name="Gutensohn M."/>
            <person name="Harholt J."/>
            <person name="Hattori M."/>
            <person name="Heyl A."/>
            <person name="Hirai T."/>
            <person name="Hiwatashi Y."/>
            <person name="Ishikawa M."/>
            <person name="Iwata M."/>
            <person name="Karol K.G."/>
            <person name="Koehler B."/>
            <person name="Kolukisaoglu U."/>
            <person name="Kubo M."/>
            <person name="Kurata T."/>
            <person name="Lalonde S."/>
            <person name="Li K."/>
            <person name="Li Y."/>
            <person name="Litt A."/>
            <person name="Lyons E."/>
            <person name="Manning G."/>
            <person name="Maruyama T."/>
            <person name="Michael T.P."/>
            <person name="Mikami K."/>
            <person name="Miyazaki S."/>
            <person name="Morinaga S."/>
            <person name="Murata T."/>
            <person name="Mueller-Roeber B."/>
            <person name="Nelson D.R."/>
            <person name="Obara M."/>
            <person name="Oguri Y."/>
            <person name="Olmstead R.G."/>
            <person name="Onodera N."/>
            <person name="Petersen B.L."/>
            <person name="Pils B."/>
            <person name="Prigge M."/>
            <person name="Rensing S.A."/>
            <person name="Riano-Pachon D.M."/>
            <person name="Roberts A.W."/>
            <person name="Sato Y."/>
            <person name="Scheller H.V."/>
            <person name="Schulz B."/>
            <person name="Schulz C."/>
            <person name="Shakirov E.V."/>
            <person name="Shibagaki N."/>
            <person name="Shinohara N."/>
            <person name="Shippen D.E."/>
            <person name="Soerensen I."/>
            <person name="Sotooka R."/>
            <person name="Sugimoto N."/>
            <person name="Sugita M."/>
            <person name="Sumikawa N."/>
            <person name="Tanurdzic M."/>
            <person name="Theissen G."/>
            <person name="Ulvskov P."/>
            <person name="Wakazuki S."/>
            <person name="Weng J.K."/>
            <person name="Willats W.W."/>
            <person name="Wipf D."/>
            <person name="Wolf P.G."/>
            <person name="Yang L."/>
            <person name="Zimmer A.D."/>
            <person name="Zhu Q."/>
            <person name="Mitros T."/>
            <person name="Hellsten U."/>
            <person name="Loque D."/>
            <person name="Otillar R."/>
            <person name="Salamov A."/>
            <person name="Schmutz J."/>
            <person name="Shapiro H."/>
            <person name="Lindquist E."/>
            <person name="Lucas S."/>
            <person name="Rokhsar D."/>
            <person name="Grigoriev I.V."/>
        </authorList>
    </citation>
    <scope>NUCLEOTIDE SEQUENCE [LARGE SCALE GENOMIC DNA]</scope>
</reference>
<dbReference type="Gramene" id="EFJ23167">
    <property type="protein sequence ID" value="EFJ23167"/>
    <property type="gene ID" value="SELMODRAFT_442894"/>
</dbReference>